<evidence type="ECO:0000256" key="3">
    <source>
        <dbReference type="ARBA" id="ARBA00045625"/>
    </source>
</evidence>
<dbReference type="RefSeq" id="WP_245184764.1">
    <property type="nucleotide sequence ID" value="NZ_JAATJH010000012.1"/>
</dbReference>
<dbReference type="SMART" id="SM00450">
    <property type="entry name" value="RHOD"/>
    <property type="match status" value="1"/>
</dbReference>
<dbReference type="Pfam" id="PF00581">
    <property type="entry name" value="Rhodanese"/>
    <property type="match status" value="1"/>
</dbReference>
<gene>
    <name evidence="4" type="primary">trhO</name>
    <name evidence="6" type="ORF">GGR27_003953</name>
</gene>
<evidence type="ECO:0000256" key="4">
    <source>
        <dbReference type="HAMAP-Rule" id="MF_00469"/>
    </source>
</evidence>
<dbReference type="Gene3D" id="3.40.250.10">
    <property type="entry name" value="Rhodanese-like domain"/>
    <property type="match status" value="1"/>
</dbReference>
<accession>A0ABX0XH05</accession>
<name>A0ABX0XH05_9BACT</name>
<dbReference type="InterPro" id="IPR040503">
    <property type="entry name" value="TRHO_N"/>
</dbReference>
<dbReference type="SUPFAM" id="SSF52821">
    <property type="entry name" value="Rhodanese/Cell cycle control phosphatase"/>
    <property type="match status" value="1"/>
</dbReference>
<dbReference type="PANTHER" id="PTHR43846">
    <property type="entry name" value="UPF0176 PROTEIN YCEA"/>
    <property type="match status" value="1"/>
</dbReference>
<dbReference type="EC" id="1.14.-.-" evidence="4"/>
<dbReference type="InterPro" id="IPR036873">
    <property type="entry name" value="Rhodanese-like_dom_sf"/>
</dbReference>
<dbReference type="Proteomes" id="UP000770785">
    <property type="component" value="Unassembled WGS sequence"/>
</dbReference>
<organism evidence="6 7">
    <name type="scientific">Neolewinella antarctica</name>
    <dbReference type="NCBI Taxonomy" id="442734"/>
    <lineage>
        <taxon>Bacteria</taxon>
        <taxon>Pseudomonadati</taxon>
        <taxon>Bacteroidota</taxon>
        <taxon>Saprospiria</taxon>
        <taxon>Saprospirales</taxon>
        <taxon>Lewinellaceae</taxon>
        <taxon>Neolewinella</taxon>
    </lineage>
</organism>
<comment type="catalytic activity">
    <reaction evidence="4">
        <text>uridine(34) in tRNA + AH2 + O2 = 5-hydroxyuridine(34) in tRNA + A + H2O</text>
        <dbReference type="Rhea" id="RHEA:64224"/>
        <dbReference type="Rhea" id="RHEA-COMP:11727"/>
        <dbReference type="Rhea" id="RHEA-COMP:13381"/>
        <dbReference type="ChEBI" id="CHEBI:13193"/>
        <dbReference type="ChEBI" id="CHEBI:15377"/>
        <dbReference type="ChEBI" id="CHEBI:15379"/>
        <dbReference type="ChEBI" id="CHEBI:17499"/>
        <dbReference type="ChEBI" id="CHEBI:65315"/>
        <dbReference type="ChEBI" id="CHEBI:136877"/>
    </reaction>
</comment>
<comment type="function">
    <text evidence="3">Catalyzes oxygen-dependent 5-hydroxyuridine (ho5U) modification at position 34 in tRNAs, the first step in 5-carboxymethoxyuridine (cmo5U) biosynthesis. May be part of an alternate pathway, which is able to bypass cmo5U biogenesis in a subset of tRNAs under aerobic conditions.</text>
</comment>
<dbReference type="InterPro" id="IPR022111">
    <property type="entry name" value="Rhodanese_C"/>
</dbReference>
<feature type="domain" description="Rhodanese" evidence="5">
    <location>
        <begin position="154"/>
        <end position="248"/>
    </location>
</feature>
<keyword evidence="7" id="KW-1185">Reference proteome</keyword>
<dbReference type="Pfam" id="PF17773">
    <property type="entry name" value="UPF0176_N"/>
    <property type="match status" value="1"/>
</dbReference>
<reference evidence="6 7" key="1">
    <citation type="submission" date="2020-03" db="EMBL/GenBank/DDBJ databases">
        <title>Genomic Encyclopedia of Type Strains, Phase IV (KMG-IV): sequencing the most valuable type-strain genomes for metagenomic binning, comparative biology and taxonomic classification.</title>
        <authorList>
            <person name="Goeker M."/>
        </authorList>
    </citation>
    <scope>NUCLEOTIDE SEQUENCE [LARGE SCALE GENOMIC DNA]</scope>
    <source>
        <strain evidence="6 7">DSM 105096</strain>
    </source>
</reference>
<dbReference type="CDD" id="cd01518">
    <property type="entry name" value="RHOD_YceA"/>
    <property type="match status" value="1"/>
</dbReference>
<dbReference type="PANTHER" id="PTHR43846:SF1">
    <property type="entry name" value="TRNA URIDINE(34) HYDROXYLASE"/>
    <property type="match status" value="1"/>
</dbReference>
<evidence type="ECO:0000259" key="5">
    <source>
        <dbReference type="PROSITE" id="PS50206"/>
    </source>
</evidence>
<dbReference type="HAMAP" id="MF_00469">
    <property type="entry name" value="TrhO"/>
    <property type="match status" value="1"/>
</dbReference>
<comment type="similarity">
    <text evidence="4">Belongs to the TrhO family.</text>
</comment>
<proteinExistence type="inferred from homology"/>
<evidence type="ECO:0000256" key="1">
    <source>
        <dbReference type="ARBA" id="ARBA00022694"/>
    </source>
</evidence>
<sequence>MPPIKSRAMRSRLKNILSPAELRARLAAETESRVTFSFYRYVHITEPAAFRDECYVAWDELLVFGRVYVAKEGVNGQVSVPQSKFEAYRAALDRVPALRAMRLNLAIEAKAGSFLKLKIKVRDKIVADGLNDASFDVTKRGRHLSAPEVNQLLDEEGTIVVDMRNHYESEVGYFEGAIRPDFTYFRDLLPAVEEMLADKKEANIVMYCTGGIRCEKASAYYLHRGFPNVAMVDGGIIDYARQCEELELESKYIGKNFVFDERLGERISDHVVSHCHQCGTPADRQIDCTNGPCHTLIVQCEACAATFDNCCSQECYDFKQLPPEDRERLKATKIFNGQRYGKAMRAGVVNKGLS</sequence>
<dbReference type="InterPro" id="IPR001763">
    <property type="entry name" value="Rhodanese-like_dom"/>
</dbReference>
<dbReference type="PROSITE" id="PS50206">
    <property type="entry name" value="RHODANESE_3"/>
    <property type="match status" value="1"/>
</dbReference>
<dbReference type="NCBIfam" id="NF001133">
    <property type="entry name" value="PRK00142.1-1"/>
    <property type="match status" value="1"/>
</dbReference>
<keyword evidence="1 4" id="KW-0819">tRNA processing</keyword>
<dbReference type="InterPro" id="IPR020936">
    <property type="entry name" value="TrhO"/>
</dbReference>
<dbReference type="EMBL" id="JAATJH010000012">
    <property type="protein sequence ID" value="NJC28430.1"/>
    <property type="molecule type" value="Genomic_DNA"/>
</dbReference>
<comment type="caution">
    <text evidence="6">The sequence shown here is derived from an EMBL/GenBank/DDBJ whole genome shotgun (WGS) entry which is preliminary data.</text>
</comment>
<keyword evidence="2 4" id="KW-0560">Oxidoreductase</keyword>
<protein>
    <recommendedName>
        <fullName evidence="4">tRNA uridine(34) hydroxylase</fullName>
        <ecNumber evidence="4">1.14.-.-</ecNumber>
    </recommendedName>
    <alternativeName>
        <fullName evidence="4">tRNA hydroxylation protein O</fullName>
    </alternativeName>
</protein>
<dbReference type="Gene3D" id="3.30.70.100">
    <property type="match status" value="1"/>
</dbReference>
<dbReference type="Pfam" id="PF12368">
    <property type="entry name" value="Rhodanese_C"/>
    <property type="match status" value="1"/>
</dbReference>
<evidence type="ECO:0000313" key="6">
    <source>
        <dbReference type="EMBL" id="NJC28430.1"/>
    </source>
</evidence>
<evidence type="ECO:0000313" key="7">
    <source>
        <dbReference type="Proteomes" id="UP000770785"/>
    </source>
</evidence>
<evidence type="ECO:0000256" key="2">
    <source>
        <dbReference type="ARBA" id="ARBA00023002"/>
    </source>
</evidence>